<dbReference type="PANTHER" id="PTHR39646">
    <property type="entry name" value="RNA POLYMERASE RPB4"/>
    <property type="match status" value="1"/>
</dbReference>
<accession>A0A211YLW1</accession>
<keyword evidence="3" id="KW-1185">Reference proteome</keyword>
<dbReference type="Gene3D" id="1.20.1250.40">
    <property type="match status" value="1"/>
</dbReference>
<comment type="function">
    <text evidence="1">DNA-dependent RNA polymerase (RNAP) catalyzes the transcription of DNA into RNA using the four ribonucleoside triphosphates as substrates. This subunit is less well bound than the others.</text>
</comment>
<keyword evidence="1" id="KW-0963">Cytoplasm</keyword>
<dbReference type="InterPro" id="IPR010924">
    <property type="entry name" value="Rpo4"/>
</dbReference>
<dbReference type="PANTHER" id="PTHR39646:SF1">
    <property type="entry name" value="DNA-DIRECTED RNA POLYMERASE SUBUNIT RPO4"/>
    <property type="match status" value="1"/>
</dbReference>
<dbReference type="GO" id="GO:0006352">
    <property type="term" value="P:DNA-templated transcription initiation"/>
    <property type="evidence" value="ECO:0007669"/>
    <property type="project" value="InterPro"/>
</dbReference>
<dbReference type="Proteomes" id="UP000196694">
    <property type="component" value="Unassembled WGS sequence"/>
</dbReference>
<dbReference type="Pfam" id="PF03874">
    <property type="entry name" value="RNA_pol_Rpb4"/>
    <property type="match status" value="1"/>
</dbReference>
<dbReference type="EC" id="2.7.7.6" evidence="1"/>
<dbReference type="InterPro" id="IPR010997">
    <property type="entry name" value="HRDC-like_sf"/>
</dbReference>
<dbReference type="EMBL" id="NCQP01000007">
    <property type="protein sequence ID" value="OWJ54038.1"/>
    <property type="molecule type" value="Genomic_DNA"/>
</dbReference>
<reference evidence="2 3" key="1">
    <citation type="submission" date="2017-05" db="EMBL/GenBank/DDBJ databases">
        <title>The draft genome of the hyperthermophilic archaeon 'Pyrodictium delaneyi strain Hulk', an iron and nitrate reducer, reveals the capacity for sulfate reduction.</title>
        <authorList>
            <person name="Demey L.M."/>
            <person name="Miller C."/>
            <person name="Manzella M."/>
            <person name="Reguera G."/>
            <person name="Kashefi K."/>
        </authorList>
    </citation>
    <scope>NUCLEOTIDE SEQUENCE [LARGE SCALE GENOMIC DNA]</scope>
    <source>
        <strain evidence="2 3">Hulk</strain>
    </source>
</reference>
<dbReference type="GO" id="GO:0000428">
    <property type="term" value="C:DNA-directed RNA polymerase complex"/>
    <property type="evidence" value="ECO:0007669"/>
    <property type="project" value="UniProtKB-KW"/>
</dbReference>
<comment type="subunit">
    <text evidence="1">Part of the RNA polymerase complex. Forms a stalk with Rpo7 that extends from the main structure.</text>
</comment>
<dbReference type="InterPro" id="IPR005574">
    <property type="entry name" value="Rpb4/RPC9"/>
</dbReference>
<comment type="similarity">
    <text evidence="1">Belongs to the eukaryotic RPB4 RNA polymerase subunit family.</text>
</comment>
<sequence length="115" mass="12778">MLTVVEILESRYAPIPIARKILESVKDLVEENPVVARTYEYIVKFSKCNPEAAEEALNKLTNEGFSEFAASVLINILPSSLEEAKAILGDIDGGYDDEMIEKALEILEESCGRKQ</sequence>
<evidence type="ECO:0000256" key="1">
    <source>
        <dbReference type="HAMAP-Rule" id="MF_00864"/>
    </source>
</evidence>
<gene>
    <name evidence="1" type="primary">rpo4</name>
    <name evidence="1" type="synonym">rpoF</name>
    <name evidence="2" type="ORF">Pdsh_09210</name>
</gene>
<dbReference type="GO" id="GO:0005737">
    <property type="term" value="C:cytoplasm"/>
    <property type="evidence" value="ECO:0007669"/>
    <property type="project" value="UniProtKB-SubCell"/>
</dbReference>
<dbReference type="GO" id="GO:0003899">
    <property type="term" value="F:DNA-directed RNA polymerase activity"/>
    <property type="evidence" value="ECO:0007669"/>
    <property type="project" value="UniProtKB-UniRule"/>
</dbReference>
<dbReference type="GO" id="GO:0000166">
    <property type="term" value="F:nucleotide binding"/>
    <property type="evidence" value="ECO:0007669"/>
    <property type="project" value="InterPro"/>
</dbReference>
<evidence type="ECO:0000313" key="3">
    <source>
        <dbReference type="Proteomes" id="UP000196694"/>
    </source>
</evidence>
<keyword evidence="1" id="KW-0240">DNA-directed RNA polymerase</keyword>
<keyword evidence="1" id="KW-0804">Transcription</keyword>
<proteinExistence type="inferred from homology"/>
<organism evidence="2 3">
    <name type="scientific">Pyrodictium delaneyi</name>
    <dbReference type="NCBI Taxonomy" id="1273541"/>
    <lineage>
        <taxon>Archaea</taxon>
        <taxon>Thermoproteota</taxon>
        <taxon>Thermoprotei</taxon>
        <taxon>Desulfurococcales</taxon>
        <taxon>Pyrodictiaceae</taxon>
        <taxon>Pyrodictium</taxon>
    </lineage>
</organism>
<name>A0A211YLW1_9CREN</name>
<dbReference type="HAMAP" id="MF_00864">
    <property type="entry name" value="RNApol_arch_Rpo4"/>
    <property type="match status" value="1"/>
</dbReference>
<protein>
    <recommendedName>
        <fullName evidence="1">DNA-directed RNA polymerase subunit Rpo4</fullName>
        <ecNumber evidence="1">2.7.7.6</ecNumber>
    </recommendedName>
    <alternativeName>
        <fullName evidence="1">DNA-directed RNA polymerase subunit F</fullName>
    </alternativeName>
</protein>
<comment type="caution">
    <text evidence="2">The sequence shown here is derived from an EMBL/GenBank/DDBJ whole genome shotgun (WGS) entry which is preliminary data.</text>
</comment>
<comment type="subcellular location">
    <subcellularLocation>
        <location evidence="1">Cytoplasm</location>
    </subcellularLocation>
</comment>
<dbReference type="SUPFAM" id="SSF47819">
    <property type="entry name" value="HRDC-like"/>
    <property type="match status" value="1"/>
</dbReference>
<keyword evidence="1" id="KW-0548">Nucleotidyltransferase</keyword>
<keyword evidence="1" id="KW-0808">Transferase</keyword>
<dbReference type="AlphaFoldDB" id="A0A211YLW1"/>
<evidence type="ECO:0000313" key="2">
    <source>
        <dbReference type="EMBL" id="OWJ54038.1"/>
    </source>
</evidence>
<comment type="catalytic activity">
    <reaction evidence="1">
        <text>RNA(n) + a ribonucleoside 5'-triphosphate = RNA(n+1) + diphosphate</text>
        <dbReference type="Rhea" id="RHEA:21248"/>
        <dbReference type="Rhea" id="RHEA-COMP:14527"/>
        <dbReference type="Rhea" id="RHEA-COMP:17342"/>
        <dbReference type="ChEBI" id="CHEBI:33019"/>
        <dbReference type="ChEBI" id="CHEBI:61557"/>
        <dbReference type="ChEBI" id="CHEBI:140395"/>
        <dbReference type="EC" id="2.7.7.6"/>
    </reaction>
</comment>
<dbReference type="InterPro" id="IPR038324">
    <property type="entry name" value="Rpb4/RPC9_sf"/>
</dbReference>